<evidence type="ECO:0000256" key="5">
    <source>
        <dbReference type="ARBA" id="ARBA00023136"/>
    </source>
</evidence>
<dbReference type="Pfam" id="PF03279">
    <property type="entry name" value="Lip_A_acyltrans"/>
    <property type="match status" value="1"/>
</dbReference>
<accession>R9GVJ8</accession>
<keyword evidence="5 7" id="KW-0472">Membrane</keyword>
<dbReference type="Proteomes" id="UP000014174">
    <property type="component" value="Unassembled WGS sequence"/>
</dbReference>
<protein>
    <submittedName>
        <fullName evidence="8">Lipid A biosynthesis lauroyl acyltransferase</fullName>
        <ecNumber evidence="8">2.3.1.-</ecNumber>
    </submittedName>
</protein>
<comment type="subcellular location">
    <subcellularLocation>
        <location evidence="1">Cell inner membrane</location>
    </subcellularLocation>
</comment>
<name>R9GVJ8_9SPHI</name>
<evidence type="ECO:0000256" key="1">
    <source>
        <dbReference type="ARBA" id="ARBA00004533"/>
    </source>
</evidence>
<evidence type="ECO:0000256" key="7">
    <source>
        <dbReference type="SAM" id="Phobius"/>
    </source>
</evidence>
<keyword evidence="2" id="KW-1003">Cell membrane</keyword>
<dbReference type="GO" id="GO:0005886">
    <property type="term" value="C:plasma membrane"/>
    <property type="evidence" value="ECO:0007669"/>
    <property type="project" value="UniProtKB-SubCell"/>
</dbReference>
<dbReference type="PANTHER" id="PTHR30606">
    <property type="entry name" value="LIPID A BIOSYNTHESIS LAUROYL ACYLTRANSFERASE"/>
    <property type="match status" value="1"/>
</dbReference>
<evidence type="ECO:0000256" key="2">
    <source>
        <dbReference type="ARBA" id="ARBA00022475"/>
    </source>
</evidence>
<sequence length="309" mass="36429">MLYTMFVLNRTKLTIIIQMKKGLKNLAKYPLYILSLLPFRVLYVIADLLYFVLYYIVKYRRNVVHDNLKNSFPEKNEQELLDITKKFYVNLVDTMVESLKMASMTRACVLKRLVITNTSEIRQFYDQGRAVIIVTAHYGNWEWGTPIIASVYPEPVMVVYKPVANKNFEAILNGWRSRFGGIMVPMKQTLRAILSCKSKTFAIALVGDQTPVRHEAHYFTDFLNQRTAIFLGVEKIAVKTNMPVIYAHLNRLKRGYYDCTLTTLFENPKDTKLYEITEGHTQFLEQIIRKRPEMWLWSHRRWKFKEEDV</sequence>
<dbReference type="GO" id="GO:0009247">
    <property type="term" value="P:glycolipid biosynthetic process"/>
    <property type="evidence" value="ECO:0007669"/>
    <property type="project" value="UniProtKB-ARBA"/>
</dbReference>
<dbReference type="AlphaFoldDB" id="R9GVJ8"/>
<dbReference type="PIRSF" id="PIRSF026649">
    <property type="entry name" value="MsbB"/>
    <property type="match status" value="1"/>
</dbReference>
<gene>
    <name evidence="8" type="ORF">ADIARSV_1183</name>
</gene>
<evidence type="ECO:0000313" key="8">
    <source>
        <dbReference type="EMBL" id="EOR95668.1"/>
    </source>
</evidence>
<keyword evidence="4 8" id="KW-0808">Transferase</keyword>
<dbReference type="EMBL" id="AQPN01000044">
    <property type="protein sequence ID" value="EOR95668.1"/>
    <property type="molecule type" value="Genomic_DNA"/>
</dbReference>
<dbReference type="InterPro" id="IPR004960">
    <property type="entry name" value="LipA_acyltrans"/>
</dbReference>
<reference evidence="8 9" key="1">
    <citation type="journal article" date="2013" name="Genome Announc.">
        <title>Draft Genome Sequence of Arcticibacter svalbardensis Strain MN12-7T, a Member of the Family Sphingobacteriaceae Isolated from an Arctic Soil Sample.</title>
        <authorList>
            <person name="Shivaji S."/>
            <person name="Ara S."/>
            <person name="Prasad S."/>
            <person name="Manasa B.P."/>
            <person name="Begum Z."/>
            <person name="Singh A."/>
            <person name="Kumar Pinnaka A."/>
        </authorList>
    </citation>
    <scope>NUCLEOTIDE SEQUENCE [LARGE SCALE GENOMIC DNA]</scope>
    <source>
        <strain evidence="8 9">MN12-7</strain>
    </source>
</reference>
<keyword evidence="9" id="KW-1185">Reference proteome</keyword>
<keyword evidence="7" id="KW-1133">Transmembrane helix</keyword>
<dbReference type="GO" id="GO:0016746">
    <property type="term" value="F:acyltransferase activity"/>
    <property type="evidence" value="ECO:0007669"/>
    <property type="project" value="UniProtKB-KW"/>
</dbReference>
<dbReference type="STRING" id="1150600.ADIARSV_1183"/>
<keyword evidence="7" id="KW-0812">Transmembrane</keyword>
<feature type="transmembrane region" description="Helical" evidence="7">
    <location>
        <begin position="29"/>
        <end position="57"/>
    </location>
</feature>
<keyword evidence="3" id="KW-0997">Cell inner membrane</keyword>
<keyword evidence="6 8" id="KW-0012">Acyltransferase</keyword>
<proteinExistence type="predicted"/>
<organism evidence="8 9">
    <name type="scientific">Arcticibacter svalbardensis MN12-7</name>
    <dbReference type="NCBI Taxonomy" id="1150600"/>
    <lineage>
        <taxon>Bacteria</taxon>
        <taxon>Pseudomonadati</taxon>
        <taxon>Bacteroidota</taxon>
        <taxon>Sphingobacteriia</taxon>
        <taxon>Sphingobacteriales</taxon>
        <taxon>Sphingobacteriaceae</taxon>
        <taxon>Arcticibacter</taxon>
    </lineage>
</organism>
<dbReference type="PANTHER" id="PTHR30606:SF10">
    <property type="entry name" value="PHOSPHATIDYLINOSITOL MANNOSIDE ACYLTRANSFERASE"/>
    <property type="match status" value="1"/>
</dbReference>
<comment type="caution">
    <text evidence="8">The sequence shown here is derived from an EMBL/GenBank/DDBJ whole genome shotgun (WGS) entry which is preliminary data.</text>
</comment>
<evidence type="ECO:0000256" key="6">
    <source>
        <dbReference type="ARBA" id="ARBA00023315"/>
    </source>
</evidence>
<dbReference type="PATRIC" id="fig|1150600.3.peg.1163"/>
<evidence type="ECO:0000256" key="4">
    <source>
        <dbReference type="ARBA" id="ARBA00022679"/>
    </source>
</evidence>
<dbReference type="eggNOG" id="COG1560">
    <property type="taxonomic scope" value="Bacteria"/>
</dbReference>
<dbReference type="EC" id="2.3.1.-" evidence="8"/>
<evidence type="ECO:0000313" key="9">
    <source>
        <dbReference type="Proteomes" id="UP000014174"/>
    </source>
</evidence>
<evidence type="ECO:0000256" key="3">
    <source>
        <dbReference type="ARBA" id="ARBA00022519"/>
    </source>
</evidence>
<dbReference type="CDD" id="cd07984">
    <property type="entry name" value="LPLAT_LABLAT-like"/>
    <property type="match status" value="1"/>
</dbReference>